<dbReference type="Proteomes" id="UP000824890">
    <property type="component" value="Unassembled WGS sequence"/>
</dbReference>
<evidence type="ECO:0000313" key="1">
    <source>
        <dbReference type="EMBL" id="KAH0934520.1"/>
    </source>
</evidence>
<accession>A0ABQ8DYV0</accession>
<reference evidence="1 2" key="1">
    <citation type="submission" date="2021-05" db="EMBL/GenBank/DDBJ databases">
        <title>Genome Assembly of Synthetic Allotetraploid Brassica napus Reveals Homoeologous Exchanges between Subgenomes.</title>
        <authorList>
            <person name="Davis J.T."/>
        </authorList>
    </citation>
    <scope>NUCLEOTIDE SEQUENCE [LARGE SCALE GENOMIC DNA]</scope>
    <source>
        <strain evidence="2">cv. Da-Ae</strain>
        <tissue evidence="1">Seedling</tissue>
    </source>
</reference>
<name>A0ABQ8DYV0_BRANA</name>
<keyword evidence="2" id="KW-1185">Reference proteome</keyword>
<sequence length="239" mass="26961">MNSCKYYNRATNALNSSCYKRRAPSCCSGPASVLVKGGHRRSGLDLGARRPDPVVILLAWSDGEVWERLCPWRLGEVLLPLPARKVTIGLILPMVAPPESGRFRVSPPSHPVSSVWTVGWSLEKLWNRVPVLGLGVWQVLFVACGGQQVPEKLEGFRRYAMISQCCGRLYLGPISLGSCLRASSVFAGFVLRISVVSLCWVRAESMLRSCSKRRRETRVRTLKRRRKTRVRVLWRRRIS</sequence>
<proteinExistence type="predicted"/>
<protein>
    <submittedName>
        <fullName evidence="1">Uncharacterized protein</fullName>
    </submittedName>
</protein>
<organism evidence="1 2">
    <name type="scientific">Brassica napus</name>
    <name type="common">Rape</name>
    <dbReference type="NCBI Taxonomy" id="3708"/>
    <lineage>
        <taxon>Eukaryota</taxon>
        <taxon>Viridiplantae</taxon>
        <taxon>Streptophyta</taxon>
        <taxon>Embryophyta</taxon>
        <taxon>Tracheophyta</taxon>
        <taxon>Spermatophyta</taxon>
        <taxon>Magnoliopsida</taxon>
        <taxon>eudicotyledons</taxon>
        <taxon>Gunneridae</taxon>
        <taxon>Pentapetalae</taxon>
        <taxon>rosids</taxon>
        <taxon>malvids</taxon>
        <taxon>Brassicales</taxon>
        <taxon>Brassicaceae</taxon>
        <taxon>Brassiceae</taxon>
        <taxon>Brassica</taxon>
    </lineage>
</organism>
<comment type="caution">
    <text evidence="1">The sequence shown here is derived from an EMBL/GenBank/DDBJ whole genome shotgun (WGS) entry which is preliminary data.</text>
</comment>
<dbReference type="EMBL" id="JAGKQM010000003">
    <property type="protein sequence ID" value="KAH0934520.1"/>
    <property type="molecule type" value="Genomic_DNA"/>
</dbReference>
<evidence type="ECO:0000313" key="2">
    <source>
        <dbReference type="Proteomes" id="UP000824890"/>
    </source>
</evidence>
<gene>
    <name evidence="1" type="ORF">HID58_011637</name>
</gene>